<comment type="caution">
    <text evidence="2">The sequence shown here is derived from an EMBL/GenBank/DDBJ whole genome shotgun (WGS) entry which is preliminary data.</text>
</comment>
<feature type="compositionally biased region" description="Basic residues" evidence="1">
    <location>
        <begin position="75"/>
        <end position="87"/>
    </location>
</feature>
<gene>
    <name evidence="2" type="ORF">E2C01_017313</name>
</gene>
<dbReference type="AlphaFoldDB" id="A0A5B7DTF5"/>
<evidence type="ECO:0000313" key="3">
    <source>
        <dbReference type="Proteomes" id="UP000324222"/>
    </source>
</evidence>
<sequence length="117" mass="12988">MLYPATHIGLRSGEASVDLRQCSLPERLQVLEGKANKLKTTKQGLVSAAEMSETLFVCPRSGHEEQMDAGQRKEKSSRKGKGREKKMHMKKCPIIKCAQCLVNVTQPSVSERLAVLH</sequence>
<accession>A0A5B7DTF5</accession>
<dbReference type="Proteomes" id="UP000324222">
    <property type="component" value="Unassembled WGS sequence"/>
</dbReference>
<dbReference type="EMBL" id="VSRR010001304">
    <property type="protein sequence ID" value="MPC24236.1"/>
    <property type="molecule type" value="Genomic_DNA"/>
</dbReference>
<keyword evidence="3" id="KW-1185">Reference proteome</keyword>
<feature type="compositionally biased region" description="Basic and acidic residues" evidence="1">
    <location>
        <begin position="61"/>
        <end position="74"/>
    </location>
</feature>
<feature type="region of interest" description="Disordered" evidence="1">
    <location>
        <begin position="59"/>
        <end position="87"/>
    </location>
</feature>
<name>A0A5B7DTF5_PORTR</name>
<reference evidence="2 3" key="1">
    <citation type="submission" date="2019-05" db="EMBL/GenBank/DDBJ databases">
        <title>Another draft genome of Portunus trituberculatus and its Hox gene families provides insights of decapod evolution.</title>
        <authorList>
            <person name="Jeong J.-H."/>
            <person name="Song I."/>
            <person name="Kim S."/>
            <person name="Choi T."/>
            <person name="Kim D."/>
            <person name="Ryu S."/>
            <person name="Kim W."/>
        </authorList>
    </citation>
    <scope>NUCLEOTIDE SEQUENCE [LARGE SCALE GENOMIC DNA]</scope>
    <source>
        <tissue evidence="2">Muscle</tissue>
    </source>
</reference>
<protein>
    <submittedName>
        <fullName evidence="2">Uncharacterized protein</fullName>
    </submittedName>
</protein>
<evidence type="ECO:0000256" key="1">
    <source>
        <dbReference type="SAM" id="MobiDB-lite"/>
    </source>
</evidence>
<proteinExistence type="predicted"/>
<evidence type="ECO:0000313" key="2">
    <source>
        <dbReference type="EMBL" id="MPC24236.1"/>
    </source>
</evidence>
<organism evidence="2 3">
    <name type="scientific">Portunus trituberculatus</name>
    <name type="common">Swimming crab</name>
    <name type="synonym">Neptunus trituberculatus</name>
    <dbReference type="NCBI Taxonomy" id="210409"/>
    <lineage>
        <taxon>Eukaryota</taxon>
        <taxon>Metazoa</taxon>
        <taxon>Ecdysozoa</taxon>
        <taxon>Arthropoda</taxon>
        <taxon>Crustacea</taxon>
        <taxon>Multicrustacea</taxon>
        <taxon>Malacostraca</taxon>
        <taxon>Eumalacostraca</taxon>
        <taxon>Eucarida</taxon>
        <taxon>Decapoda</taxon>
        <taxon>Pleocyemata</taxon>
        <taxon>Brachyura</taxon>
        <taxon>Eubrachyura</taxon>
        <taxon>Portunoidea</taxon>
        <taxon>Portunidae</taxon>
        <taxon>Portuninae</taxon>
        <taxon>Portunus</taxon>
    </lineage>
</organism>